<comment type="caution">
    <text evidence="1">The sequence shown here is derived from an EMBL/GenBank/DDBJ whole genome shotgun (WGS) entry which is preliminary data.</text>
</comment>
<name>A0ACB7FBF7_NIBAL</name>
<reference evidence="1" key="1">
    <citation type="submission" date="2020-04" db="EMBL/GenBank/DDBJ databases">
        <title>A chromosome-scale assembly and high-density genetic map of the yellow drum (Nibea albiflora) genome.</title>
        <authorList>
            <person name="Xu D."/>
            <person name="Zhang W."/>
            <person name="Chen R."/>
            <person name="Tan P."/>
            <person name="Wang L."/>
            <person name="Song H."/>
            <person name="Tian L."/>
            <person name="Zhu Q."/>
            <person name="Wang B."/>
        </authorList>
    </citation>
    <scope>NUCLEOTIDE SEQUENCE</scope>
    <source>
        <strain evidence="1">ZJHYS-2018</strain>
    </source>
</reference>
<keyword evidence="2" id="KW-1185">Reference proteome</keyword>
<sequence>MDERPRSPTSSTDSLTPEINTIPVSGVMNHTPLDNDELMRCDDLLDQEELACSDIQETRSLESISLLSGSWSCSTDSVVSEVAPSFVQDVNKVIEAVCHSFLFPENMETESVDSEEEQDETTSTSSIGSEESLPSSSTATPITRANEKWHREEVKVHPAPLGHLNAAVRSPSTDWTIFCTTQSKQGPSQGTTTIASSSPANPDLKPIQRTTKSNRFLDFFRNIFSKKNKKKKMASEEKHSSGLLFGCTWCFGLDQDQPQPLA</sequence>
<dbReference type="Proteomes" id="UP000805704">
    <property type="component" value="Chromosome 14"/>
</dbReference>
<evidence type="ECO:0000313" key="2">
    <source>
        <dbReference type="Proteomes" id="UP000805704"/>
    </source>
</evidence>
<proteinExistence type="predicted"/>
<organism evidence="1 2">
    <name type="scientific">Nibea albiflora</name>
    <name type="common">Yellow drum</name>
    <name type="synonym">Corvina albiflora</name>
    <dbReference type="NCBI Taxonomy" id="240163"/>
    <lineage>
        <taxon>Eukaryota</taxon>
        <taxon>Metazoa</taxon>
        <taxon>Chordata</taxon>
        <taxon>Craniata</taxon>
        <taxon>Vertebrata</taxon>
        <taxon>Euteleostomi</taxon>
        <taxon>Actinopterygii</taxon>
        <taxon>Neopterygii</taxon>
        <taxon>Teleostei</taxon>
        <taxon>Neoteleostei</taxon>
        <taxon>Acanthomorphata</taxon>
        <taxon>Eupercaria</taxon>
        <taxon>Sciaenidae</taxon>
        <taxon>Nibea</taxon>
    </lineage>
</organism>
<dbReference type="EMBL" id="CM024802">
    <property type="protein sequence ID" value="KAG8011233.1"/>
    <property type="molecule type" value="Genomic_DNA"/>
</dbReference>
<accession>A0ACB7FBF7</accession>
<protein>
    <submittedName>
        <fullName evidence="1">Uncharacterized protein</fullName>
    </submittedName>
</protein>
<evidence type="ECO:0000313" key="1">
    <source>
        <dbReference type="EMBL" id="KAG8011233.1"/>
    </source>
</evidence>
<gene>
    <name evidence="1" type="ORF">GBF38_005936</name>
</gene>